<reference evidence="9" key="1">
    <citation type="journal article" date="2020" name="Nature">
        <title>Giant virus diversity and host interactions through global metagenomics.</title>
        <authorList>
            <person name="Schulz F."/>
            <person name="Roux S."/>
            <person name="Paez-Espino D."/>
            <person name="Jungbluth S."/>
            <person name="Walsh D.A."/>
            <person name="Denef V.J."/>
            <person name="McMahon K.D."/>
            <person name="Konstantinidis K.T."/>
            <person name="Eloe-Fadrosh E.A."/>
            <person name="Kyrpides N.C."/>
            <person name="Woyke T."/>
        </authorList>
    </citation>
    <scope>NUCLEOTIDE SEQUENCE</scope>
    <source>
        <strain evidence="9">GVMAG-S-3300012919-55</strain>
    </source>
</reference>
<feature type="domain" description="Glutamine amidotransferase type-2" evidence="7">
    <location>
        <begin position="2"/>
        <end position="232"/>
    </location>
</feature>
<dbReference type="CDD" id="cd05008">
    <property type="entry name" value="SIS_GlmS_GlmD_1"/>
    <property type="match status" value="1"/>
</dbReference>
<dbReference type="NCBIfam" id="NF001484">
    <property type="entry name" value="PRK00331.1"/>
    <property type="match status" value="1"/>
</dbReference>
<dbReference type="InterPro" id="IPR029055">
    <property type="entry name" value="Ntn_hydrolases_N"/>
</dbReference>
<evidence type="ECO:0000256" key="1">
    <source>
        <dbReference type="ARBA" id="ARBA00001031"/>
    </source>
</evidence>
<evidence type="ECO:0000256" key="2">
    <source>
        <dbReference type="ARBA" id="ARBA00012916"/>
    </source>
</evidence>
<proteinExistence type="predicted"/>
<accession>A0A6C0KLR2</accession>
<dbReference type="InterPro" id="IPR046348">
    <property type="entry name" value="SIS_dom_sf"/>
</dbReference>
<keyword evidence="6" id="KW-0315">Glutamine amidotransferase</keyword>
<evidence type="ECO:0000259" key="7">
    <source>
        <dbReference type="PROSITE" id="PS51278"/>
    </source>
</evidence>
<dbReference type="InterPro" id="IPR001347">
    <property type="entry name" value="SIS_dom"/>
</dbReference>
<protein>
    <recommendedName>
        <fullName evidence="2">glutamine--fructose-6-phosphate transaminase (isomerizing)</fullName>
        <ecNumber evidence="2">2.6.1.16</ecNumber>
    </recommendedName>
</protein>
<dbReference type="AlphaFoldDB" id="A0A6C0KLR2"/>
<evidence type="ECO:0000256" key="4">
    <source>
        <dbReference type="ARBA" id="ARBA00022679"/>
    </source>
</evidence>
<evidence type="ECO:0000256" key="3">
    <source>
        <dbReference type="ARBA" id="ARBA00022576"/>
    </source>
</evidence>
<dbReference type="InterPro" id="IPR017932">
    <property type="entry name" value="GATase_2_dom"/>
</dbReference>
<evidence type="ECO:0000256" key="5">
    <source>
        <dbReference type="ARBA" id="ARBA00022737"/>
    </source>
</evidence>
<keyword evidence="4" id="KW-0808">Transferase</keyword>
<dbReference type="InterPro" id="IPR005855">
    <property type="entry name" value="GFAT"/>
</dbReference>
<dbReference type="EC" id="2.6.1.16" evidence="2"/>
<dbReference type="NCBIfam" id="TIGR01135">
    <property type="entry name" value="glmS"/>
    <property type="match status" value="1"/>
</dbReference>
<dbReference type="PROSITE" id="PS51278">
    <property type="entry name" value="GATASE_TYPE_2"/>
    <property type="match status" value="1"/>
</dbReference>
<dbReference type="InterPro" id="IPR035490">
    <property type="entry name" value="GlmS/FrlB_SIS"/>
</dbReference>
<dbReference type="Pfam" id="PF01380">
    <property type="entry name" value="SIS"/>
    <property type="match status" value="2"/>
</dbReference>
<dbReference type="PANTHER" id="PTHR10937:SF0">
    <property type="entry name" value="GLUTAMINE--FRUCTOSE-6-PHOSPHATE TRANSAMINASE (ISOMERIZING)"/>
    <property type="match status" value="1"/>
</dbReference>
<dbReference type="Pfam" id="PF13522">
    <property type="entry name" value="GATase_6"/>
    <property type="match status" value="1"/>
</dbReference>
<dbReference type="Gene3D" id="3.40.50.10490">
    <property type="entry name" value="Glucose-6-phosphate isomerase like protein, domain 1"/>
    <property type="match status" value="2"/>
</dbReference>
<evidence type="ECO:0000259" key="8">
    <source>
        <dbReference type="PROSITE" id="PS51464"/>
    </source>
</evidence>
<dbReference type="PANTHER" id="PTHR10937">
    <property type="entry name" value="GLUCOSAMINE--FRUCTOSE-6-PHOSPHATE AMINOTRANSFERASE, ISOMERIZING"/>
    <property type="match status" value="1"/>
</dbReference>
<comment type="catalytic activity">
    <reaction evidence="1">
        <text>D-fructose 6-phosphate + L-glutamine = D-glucosamine 6-phosphate + L-glutamate</text>
        <dbReference type="Rhea" id="RHEA:13237"/>
        <dbReference type="ChEBI" id="CHEBI:29985"/>
        <dbReference type="ChEBI" id="CHEBI:58359"/>
        <dbReference type="ChEBI" id="CHEBI:58725"/>
        <dbReference type="ChEBI" id="CHEBI:61527"/>
        <dbReference type="EC" id="2.6.1.16"/>
    </reaction>
</comment>
<dbReference type="GO" id="GO:0006487">
    <property type="term" value="P:protein N-linked glycosylation"/>
    <property type="evidence" value="ECO:0007669"/>
    <property type="project" value="TreeGrafter"/>
</dbReference>
<evidence type="ECO:0000313" key="9">
    <source>
        <dbReference type="EMBL" id="QHU17600.1"/>
    </source>
</evidence>
<dbReference type="GO" id="GO:0006047">
    <property type="term" value="P:UDP-N-acetylglucosamine metabolic process"/>
    <property type="evidence" value="ECO:0007669"/>
    <property type="project" value="TreeGrafter"/>
</dbReference>
<feature type="domain" description="SIS" evidence="8">
    <location>
        <begin position="302"/>
        <end position="442"/>
    </location>
</feature>
<dbReference type="GO" id="GO:0004360">
    <property type="term" value="F:glutamine-fructose-6-phosphate transaminase (isomerizing) activity"/>
    <property type="evidence" value="ECO:0007669"/>
    <property type="project" value="UniProtKB-EC"/>
</dbReference>
<organism evidence="9">
    <name type="scientific">viral metagenome</name>
    <dbReference type="NCBI Taxonomy" id="1070528"/>
    <lineage>
        <taxon>unclassified sequences</taxon>
        <taxon>metagenomes</taxon>
        <taxon>organismal metagenomes</taxon>
    </lineage>
</organism>
<dbReference type="InterPro" id="IPR035466">
    <property type="entry name" value="GlmS/AgaS_SIS"/>
</dbReference>
<dbReference type="Gene3D" id="3.60.20.10">
    <property type="entry name" value="Glutamine Phosphoribosylpyrophosphate, subunit 1, domain 1"/>
    <property type="match status" value="1"/>
</dbReference>
<dbReference type="EMBL" id="MN740916">
    <property type="protein sequence ID" value="QHU17600.1"/>
    <property type="molecule type" value="Genomic_DNA"/>
</dbReference>
<dbReference type="SUPFAM" id="SSF53697">
    <property type="entry name" value="SIS domain"/>
    <property type="match status" value="1"/>
</dbReference>
<keyword evidence="3" id="KW-0032">Aminotransferase</keyword>
<dbReference type="SUPFAM" id="SSF56235">
    <property type="entry name" value="N-terminal nucleophile aminohydrolases (Ntn hydrolases)"/>
    <property type="match status" value="1"/>
</dbReference>
<evidence type="ECO:0000256" key="6">
    <source>
        <dbReference type="ARBA" id="ARBA00022962"/>
    </source>
</evidence>
<name>A0A6C0KLR2_9ZZZZ</name>
<dbReference type="GO" id="GO:0006002">
    <property type="term" value="P:fructose 6-phosphate metabolic process"/>
    <property type="evidence" value="ECO:0007669"/>
    <property type="project" value="TreeGrafter"/>
</dbReference>
<dbReference type="GO" id="GO:0097367">
    <property type="term" value="F:carbohydrate derivative binding"/>
    <property type="evidence" value="ECO:0007669"/>
    <property type="project" value="InterPro"/>
</dbReference>
<dbReference type="CDD" id="cd05009">
    <property type="entry name" value="SIS_GlmS_GlmD_2"/>
    <property type="match status" value="1"/>
</dbReference>
<sequence>MCGITLHLCKEGSASFHSIDFVLQSLHELQNRGYDSFGVAYYNQNEKQFKITKKSIHCTQEDTYTAFYNEVSPNRSYICMGHSRWATHGKVNKSNAHPHISNQDLFIVVHNGIIENYTELKDFLKTKGYTFYSETDSEVIVNLIEYFFLHEANSSVKDAIYQATSLLNGTYGLVILFQKQPNIAYVIKQGSPLLISETEEEMMATSELSGFKHCAKQYYEVENNELIVLSRSQGIIFEQSRQKQIKMIDPEFQKKYLTQSVGNYTHYTQKEIMEQDQTLWMSLNQGGRIANNNICLGGLEPMKKILPNIQNIIFIGCGSSYYAGCIGYHYIKCIENLNDLNVFCFDGGDFDKNHIPHGVCLFVFISQSGETMDLIKHMPYIQAHHYTMGIINVIDSAIAKDVDCGIYMNVGKEVAVASTKSFNSSILLLKMFSLWLYQERQNGSSSLSGFELLKSMNDIKDEICLFHNMIYQVKKINHEINIIFEDNNLGPLICEHIFILGKGTMECVAKECALKLKEICYIHGEGMSSASLKHGPLAMIHHHFPVILLINHENSEKMMNTYSELMSRDAYIFVITSEEDIVKTLQQTSNKNQEIILIPRNKCCSEILFMITLQQLCYHLALRKRINPDKPKNLAKVVTVE</sequence>
<dbReference type="PROSITE" id="PS51464">
    <property type="entry name" value="SIS"/>
    <property type="match status" value="2"/>
</dbReference>
<keyword evidence="5" id="KW-0677">Repeat</keyword>
<feature type="domain" description="SIS" evidence="8">
    <location>
        <begin position="483"/>
        <end position="631"/>
    </location>
</feature>